<dbReference type="PROSITE" id="PS50112">
    <property type="entry name" value="PAS"/>
    <property type="match status" value="1"/>
</dbReference>
<feature type="domain" description="EAL" evidence="7">
    <location>
        <begin position="654"/>
        <end position="908"/>
    </location>
</feature>
<dbReference type="InterPro" id="IPR000700">
    <property type="entry name" value="PAS-assoc_C"/>
</dbReference>
<dbReference type="Gene3D" id="3.30.450.20">
    <property type="entry name" value="PAS domain"/>
    <property type="match status" value="1"/>
</dbReference>
<dbReference type="Gene3D" id="3.30.450.40">
    <property type="match status" value="1"/>
</dbReference>
<reference evidence="9" key="1">
    <citation type="submission" date="2022-09" db="EMBL/GenBank/DDBJ databases">
        <title>Tahibacter sp. nov., isolated from a fresh water.</title>
        <authorList>
            <person name="Baek J.H."/>
            <person name="Lee J.K."/>
            <person name="Kim J.M."/>
            <person name="Jeon C.O."/>
        </authorList>
    </citation>
    <scope>NUCLEOTIDE SEQUENCE</scope>
    <source>
        <strain evidence="9">W38</strain>
    </source>
</reference>
<feature type="modified residue" description="4-aspartylphosphate" evidence="3">
    <location>
        <position position="971"/>
    </location>
</feature>
<dbReference type="Gene3D" id="3.20.20.450">
    <property type="entry name" value="EAL domain"/>
    <property type="match status" value="1"/>
</dbReference>
<dbReference type="NCBIfam" id="TIGR00254">
    <property type="entry name" value="GGDEF"/>
    <property type="match status" value="1"/>
</dbReference>
<evidence type="ECO:0000313" key="9">
    <source>
        <dbReference type="EMBL" id="UXI70541.1"/>
    </source>
</evidence>
<feature type="domain" description="Response regulatory" evidence="4">
    <location>
        <begin position="3"/>
        <end position="120"/>
    </location>
</feature>
<feature type="modified residue" description="4-aspartylphosphate" evidence="3">
    <location>
        <position position="52"/>
    </location>
</feature>
<evidence type="ECO:0000256" key="1">
    <source>
        <dbReference type="ARBA" id="ARBA00022679"/>
    </source>
</evidence>
<dbReference type="SUPFAM" id="SSF141868">
    <property type="entry name" value="EAL domain-like"/>
    <property type="match status" value="1"/>
</dbReference>
<dbReference type="Pfam" id="PF00072">
    <property type="entry name" value="Response_reg"/>
    <property type="match status" value="2"/>
</dbReference>
<dbReference type="PROSITE" id="PS50883">
    <property type="entry name" value="EAL"/>
    <property type="match status" value="1"/>
</dbReference>
<dbReference type="PROSITE" id="PS50113">
    <property type="entry name" value="PAC"/>
    <property type="match status" value="1"/>
</dbReference>
<dbReference type="SMART" id="SM00267">
    <property type="entry name" value="GGDEF"/>
    <property type="match status" value="1"/>
</dbReference>
<dbReference type="EMBL" id="CP104694">
    <property type="protein sequence ID" value="UXI70541.1"/>
    <property type="molecule type" value="Genomic_DNA"/>
</dbReference>
<keyword evidence="2" id="KW-0418">Kinase</keyword>
<dbReference type="PROSITE" id="PS50887">
    <property type="entry name" value="GGDEF"/>
    <property type="match status" value="1"/>
</dbReference>
<evidence type="ECO:0000256" key="3">
    <source>
        <dbReference type="PROSITE-ProRule" id="PRU00169"/>
    </source>
</evidence>
<dbReference type="SUPFAM" id="SSF55785">
    <property type="entry name" value="PYP-like sensor domain (PAS domain)"/>
    <property type="match status" value="1"/>
</dbReference>
<dbReference type="CDD" id="cd17569">
    <property type="entry name" value="REC_HupR-like"/>
    <property type="match status" value="1"/>
</dbReference>
<feature type="domain" description="PAC" evidence="6">
    <location>
        <begin position="255"/>
        <end position="307"/>
    </location>
</feature>
<dbReference type="InterPro" id="IPR052155">
    <property type="entry name" value="Biofilm_reg_signaling"/>
</dbReference>
<dbReference type="InterPro" id="IPR011006">
    <property type="entry name" value="CheY-like_superfamily"/>
</dbReference>
<dbReference type="InterPro" id="IPR001633">
    <property type="entry name" value="EAL_dom"/>
</dbReference>
<feature type="domain" description="Response regulatory" evidence="4">
    <location>
        <begin position="922"/>
        <end position="1037"/>
    </location>
</feature>
<dbReference type="Pfam" id="PF00990">
    <property type="entry name" value="GGDEF"/>
    <property type="match status" value="1"/>
</dbReference>
<dbReference type="PROSITE" id="PS50110">
    <property type="entry name" value="RESPONSE_REGULATORY"/>
    <property type="match status" value="2"/>
</dbReference>
<accession>A0ABY6BPR0</accession>
<dbReference type="Pfam" id="PF00563">
    <property type="entry name" value="EAL"/>
    <property type="match status" value="1"/>
</dbReference>
<keyword evidence="3" id="KW-0597">Phosphoprotein</keyword>
<dbReference type="InterPro" id="IPR035919">
    <property type="entry name" value="EAL_sf"/>
</dbReference>
<dbReference type="Proteomes" id="UP001064632">
    <property type="component" value="Chromosome"/>
</dbReference>
<evidence type="ECO:0000259" key="8">
    <source>
        <dbReference type="PROSITE" id="PS50887"/>
    </source>
</evidence>
<evidence type="ECO:0000259" key="6">
    <source>
        <dbReference type="PROSITE" id="PS50113"/>
    </source>
</evidence>
<dbReference type="SUPFAM" id="SSF55781">
    <property type="entry name" value="GAF domain-like"/>
    <property type="match status" value="1"/>
</dbReference>
<evidence type="ECO:0000313" key="10">
    <source>
        <dbReference type="Proteomes" id="UP001064632"/>
    </source>
</evidence>
<keyword evidence="1" id="KW-0808">Transferase</keyword>
<dbReference type="CDD" id="cd00156">
    <property type="entry name" value="REC"/>
    <property type="match status" value="1"/>
</dbReference>
<dbReference type="SMART" id="SM00448">
    <property type="entry name" value="REC"/>
    <property type="match status" value="2"/>
</dbReference>
<protein>
    <submittedName>
        <fullName evidence="9">EAL domain-containing protein</fullName>
    </submittedName>
</protein>
<dbReference type="SMART" id="SM00086">
    <property type="entry name" value="PAC"/>
    <property type="match status" value="1"/>
</dbReference>
<dbReference type="Gene3D" id="3.30.70.270">
    <property type="match status" value="1"/>
</dbReference>
<dbReference type="InterPro" id="IPR000014">
    <property type="entry name" value="PAS"/>
</dbReference>
<dbReference type="NCBIfam" id="TIGR00229">
    <property type="entry name" value="sensory_box"/>
    <property type="match status" value="1"/>
</dbReference>
<dbReference type="SMART" id="SM00052">
    <property type="entry name" value="EAL"/>
    <property type="match status" value="1"/>
</dbReference>
<dbReference type="SUPFAM" id="SSF55073">
    <property type="entry name" value="Nucleotide cyclase"/>
    <property type="match status" value="1"/>
</dbReference>
<dbReference type="SMART" id="SM00065">
    <property type="entry name" value="GAF"/>
    <property type="match status" value="1"/>
</dbReference>
<dbReference type="InterPro" id="IPR029016">
    <property type="entry name" value="GAF-like_dom_sf"/>
</dbReference>
<dbReference type="CDD" id="cd01949">
    <property type="entry name" value="GGDEF"/>
    <property type="match status" value="1"/>
</dbReference>
<name>A0ABY6BPR0_9GAMM</name>
<dbReference type="InterPro" id="IPR000160">
    <property type="entry name" value="GGDEF_dom"/>
</dbReference>
<evidence type="ECO:0000259" key="4">
    <source>
        <dbReference type="PROSITE" id="PS50110"/>
    </source>
</evidence>
<organism evidence="9 10">
    <name type="scientific">Tahibacter amnicola</name>
    <dbReference type="NCBI Taxonomy" id="2976241"/>
    <lineage>
        <taxon>Bacteria</taxon>
        <taxon>Pseudomonadati</taxon>
        <taxon>Pseudomonadota</taxon>
        <taxon>Gammaproteobacteria</taxon>
        <taxon>Lysobacterales</taxon>
        <taxon>Rhodanobacteraceae</taxon>
        <taxon>Tahibacter</taxon>
    </lineage>
</organism>
<proteinExistence type="predicted"/>
<feature type="domain" description="PAS" evidence="5">
    <location>
        <begin position="177"/>
        <end position="233"/>
    </location>
</feature>
<dbReference type="InterPro" id="IPR043128">
    <property type="entry name" value="Rev_trsase/Diguanyl_cyclase"/>
</dbReference>
<dbReference type="Pfam" id="PF13426">
    <property type="entry name" value="PAS_9"/>
    <property type="match status" value="1"/>
</dbReference>
<dbReference type="InterPro" id="IPR001610">
    <property type="entry name" value="PAC"/>
</dbReference>
<dbReference type="InterPro" id="IPR001789">
    <property type="entry name" value="Sig_transdc_resp-reg_receiver"/>
</dbReference>
<dbReference type="Gene3D" id="3.40.50.2300">
    <property type="match status" value="2"/>
</dbReference>
<dbReference type="PANTHER" id="PTHR44757:SF2">
    <property type="entry name" value="BIOFILM ARCHITECTURE MAINTENANCE PROTEIN MBAA"/>
    <property type="match status" value="1"/>
</dbReference>
<dbReference type="InterPro" id="IPR003018">
    <property type="entry name" value="GAF"/>
</dbReference>
<feature type="domain" description="GGDEF" evidence="8">
    <location>
        <begin position="514"/>
        <end position="646"/>
    </location>
</feature>
<dbReference type="Pfam" id="PF13185">
    <property type="entry name" value="GAF_2"/>
    <property type="match status" value="1"/>
</dbReference>
<dbReference type="CDD" id="cd01948">
    <property type="entry name" value="EAL"/>
    <property type="match status" value="1"/>
</dbReference>
<dbReference type="PANTHER" id="PTHR44757">
    <property type="entry name" value="DIGUANYLATE CYCLASE DGCP"/>
    <property type="match status" value="1"/>
</dbReference>
<evidence type="ECO:0000259" key="7">
    <source>
        <dbReference type="PROSITE" id="PS50883"/>
    </source>
</evidence>
<dbReference type="RefSeq" id="WP_261697489.1">
    <property type="nucleotide sequence ID" value="NZ_CP104694.1"/>
</dbReference>
<evidence type="ECO:0000256" key="2">
    <source>
        <dbReference type="ARBA" id="ARBA00022777"/>
    </source>
</evidence>
<dbReference type="InterPro" id="IPR035965">
    <property type="entry name" value="PAS-like_dom_sf"/>
</dbReference>
<evidence type="ECO:0000259" key="5">
    <source>
        <dbReference type="PROSITE" id="PS50112"/>
    </source>
</evidence>
<gene>
    <name evidence="9" type="ORF">N4264_13145</name>
</gene>
<sequence>MTHVLVVDDNDENRYYLTVLLGANGCQVDVAQNGVEALRKAREAPPDIVISDLLMPIMDGYTLLRHWKTDDRLRHVPFIVYTATYTDPDDESLAVHLGADAFLRKPSEPDDFLRQMRAVLASTAAGQAAEPVEDEMASLQQYSRTLVRKLERRSLQLEESNRALQRDIAERTRIEESLRLLSSAVLQAHESVTITDANLTPPGPRILFVNPAFSTMTGYAELEVVGKPLQLLHGARTDASVIGRMNDTLARGEVFDGEAIYCRKDGTEYIQEWQIAPIRNTVGVVTHFVAIQRDITERRRNQERIARLSRVRAVIGGISSAMLRLHDRDELLREACRVAATEGVFPLAWVTVPNPETQQFDIVAHEGVEPQASAIVELARRGSLLGDDRPSVRAAREKRPVIIRDVATEPSLAPVRDALLDRGFHAAAALPLIVDDATVAVLILVAGDRAWMDEEEIALLTWLANDLSFALDHIQKSQRLEYLAFYDALTGLPNARLFHDRLEQFIHAARQEQGKVCIAVLDLENFTHVNDQHGRPLGDAVLRAIAARLSEALVEPFTLGRISADTFAAASPRNPGQIATDLHDQLRAALERPLDVGDRTVHLSAQFGIALFPEDGDDGKSVFHNAEAALKLAKSTGQRCVFHAPELHARIAQRLEMENQLRIAVEREQFVLRYQPRINMHSGELVGAEALIRWQHPGRGLLEPSGFILLAEETHLIVPIGAWVIETVCAQQAAWLAAGIGAVPVAVNLSSVQLAHTNLLKTVADALRRHNLDPKFLELELTESAVMVEPDLATRTLRSLRQLGVRLALDDFGTGYSSLAYLRRFPFDTVKIDRSFVTHITQNAEDAAIATAAIAMAHRLNLTVVAEGVETQGQFNFLRSNACDEMQGHYFSAAVDAATFEGQLRSSRRLPLTENETAGNRTVLLVDDDPAIRASLSRLLRRDGYTIITADGGREGLEKLAVHPVQVVISDQRMPGMSGTDFLDTVRQLYPDTVRIILSGYTDFQVVAESVNRGAVFRFLTKPWDDELLREQVRDAFRYYRPDSRSTPAASH</sequence>
<dbReference type="CDD" id="cd00130">
    <property type="entry name" value="PAS"/>
    <property type="match status" value="1"/>
</dbReference>
<dbReference type="SUPFAM" id="SSF52172">
    <property type="entry name" value="CheY-like"/>
    <property type="match status" value="2"/>
</dbReference>
<keyword evidence="10" id="KW-1185">Reference proteome</keyword>
<dbReference type="InterPro" id="IPR029787">
    <property type="entry name" value="Nucleotide_cyclase"/>
</dbReference>